<sequence>MLDAKSKKRKANQQWRDAAQPAGPFRPALTLIELLVVITILTTLVAGVIPILSPNNDVRKIREASRAVQNYITIAQAEAARTGRPHGIGFVESAPGSGVALEVFQLEVPQAFAGFSNFSRVRIANSSLPLYTHTLQFIYGDSPTTDPFPLEYVQEPLPPNFLRRGDIVEVDGVRYQITDLDQDGDGNPEAEADFPQGDFYTFDNQPNPASNPITIQCNYLSSTRPLLSLVAGGGTATAPKEYRNFRQPANSPEPPLALPRGVGIDMVASGIEGGTLGGFTFLFNTYGTPAPSNSSFYDDTLATFATPQINSVGMMFAPSGRIERVYLNGAESDSVAKVMLLLGRVENASVDPTDPNFSLSASVSDSDLESRRETINWLNLDSRWISISANNGRMVGTANTFVDPRQLSAAQNNDPVIDQVAEQLFAARQYAREMRREGGR</sequence>
<feature type="transmembrane region" description="Helical" evidence="1">
    <location>
        <begin position="31"/>
        <end position="52"/>
    </location>
</feature>
<evidence type="ECO:0000256" key="1">
    <source>
        <dbReference type="SAM" id="Phobius"/>
    </source>
</evidence>
<proteinExistence type="predicted"/>
<dbReference type="InterPro" id="IPR045584">
    <property type="entry name" value="Pilin-like"/>
</dbReference>
<dbReference type="KEGG" id="amob:HG15A2_12960"/>
<evidence type="ECO:0008006" key="4">
    <source>
        <dbReference type="Google" id="ProtNLM"/>
    </source>
</evidence>
<organism evidence="2 3">
    <name type="scientific">Adhaeretor mobilis</name>
    <dbReference type="NCBI Taxonomy" id="1930276"/>
    <lineage>
        <taxon>Bacteria</taxon>
        <taxon>Pseudomonadati</taxon>
        <taxon>Planctomycetota</taxon>
        <taxon>Planctomycetia</taxon>
        <taxon>Pirellulales</taxon>
        <taxon>Lacipirellulaceae</taxon>
        <taxon>Adhaeretor</taxon>
    </lineage>
</organism>
<dbReference type="OrthoDB" id="249957at2"/>
<reference evidence="2 3" key="1">
    <citation type="submission" date="2019-02" db="EMBL/GenBank/DDBJ databases">
        <title>Deep-cultivation of Planctomycetes and their phenomic and genomic characterization uncovers novel biology.</title>
        <authorList>
            <person name="Wiegand S."/>
            <person name="Jogler M."/>
            <person name="Boedeker C."/>
            <person name="Pinto D."/>
            <person name="Vollmers J."/>
            <person name="Rivas-Marin E."/>
            <person name="Kohn T."/>
            <person name="Peeters S.H."/>
            <person name="Heuer A."/>
            <person name="Rast P."/>
            <person name="Oberbeckmann S."/>
            <person name="Bunk B."/>
            <person name="Jeske O."/>
            <person name="Meyerdierks A."/>
            <person name="Storesund J.E."/>
            <person name="Kallscheuer N."/>
            <person name="Luecker S."/>
            <person name="Lage O.M."/>
            <person name="Pohl T."/>
            <person name="Merkel B.J."/>
            <person name="Hornburger P."/>
            <person name="Mueller R.-W."/>
            <person name="Bruemmer F."/>
            <person name="Labrenz M."/>
            <person name="Spormann A.M."/>
            <person name="Op den Camp H."/>
            <person name="Overmann J."/>
            <person name="Amann R."/>
            <person name="Jetten M.S.M."/>
            <person name="Mascher T."/>
            <person name="Medema M.H."/>
            <person name="Devos D.P."/>
            <person name="Kaster A.-K."/>
            <person name="Ovreas L."/>
            <person name="Rohde M."/>
            <person name="Galperin M.Y."/>
            <person name="Jogler C."/>
        </authorList>
    </citation>
    <scope>NUCLEOTIDE SEQUENCE [LARGE SCALE GENOMIC DNA]</scope>
    <source>
        <strain evidence="2 3">HG15A2</strain>
    </source>
</reference>
<keyword evidence="3" id="KW-1185">Reference proteome</keyword>
<dbReference type="Proteomes" id="UP000319852">
    <property type="component" value="Chromosome"/>
</dbReference>
<dbReference type="EMBL" id="CP036263">
    <property type="protein sequence ID" value="QDS98026.1"/>
    <property type="molecule type" value="Genomic_DNA"/>
</dbReference>
<keyword evidence="1" id="KW-1133">Transmembrane helix</keyword>
<keyword evidence="1" id="KW-0472">Membrane</keyword>
<evidence type="ECO:0000313" key="2">
    <source>
        <dbReference type="EMBL" id="QDS98026.1"/>
    </source>
</evidence>
<accession>A0A517MT16</accession>
<gene>
    <name evidence="2" type="ORF">HG15A2_12960</name>
</gene>
<dbReference type="AlphaFoldDB" id="A0A517MT16"/>
<name>A0A517MT16_9BACT</name>
<protein>
    <recommendedName>
        <fullName evidence="4">Prepilin-type N-terminal cleavage/methylation domain-containing protein</fullName>
    </recommendedName>
</protein>
<dbReference type="RefSeq" id="WP_145058880.1">
    <property type="nucleotide sequence ID" value="NZ_CP036263.1"/>
</dbReference>
<dbReference type="SUPFAM" id="SSF54523">
    <property type="entry name" value="Pili subunits"/>
    <property type="match status" value="1"/>
</dbReference>
<evidence type="ECO:0000313" key="3">
    <source>
        <dbReference type="Proteomes" id="UP000319852"/>
    </source>
</evidence>
<keyword evidence="1" id="KW-0812">Transmembrane</keyword>